<feature type="compositionally biased region" description="Basic and acidic residues" evidence="1">
    <location>
        <begin position="98"/>
        <end position="112"/>
    </location>
</feature>
<feature type="compositionally biased region" description="Basic and acidic residues" evidence="1">
    <location>
        <begin position="167"/>
        <end position="188"/>
    </location>
</feature>
<organism evidence="3 4">
    <name type="scientific">Petrolisthes manimaculis</name>
    <dbReference type="NCBI Taxonomy" id="1843537"/>
    <lineage>
        <taxon>Eukaryota</taxon>
        <taxon>Metazoa</taxon>
        <taxon>Ecdysozoa</taxon>
        <taxon>Arthropoda</taxon>
        <taxon>Crustacea</taxon>
        <taxon>Multicrustacea</taxon>
        <taxon>Malacostraca</taxon>
        <taxon>Eumalacostraca</taxon>
        <taxon>Eucarida</taxon>
        <taxon>Decapoda</taxon>
        <taxon>Pleocyemata</taxon>
        <taxon>Anomura</taxon>
        <taxon>Galatheoidea</taxon>
        <taxon>Porcellanidae</taxon>
        <taxon>Petrolisthes</taxon>
    </lineage>
</organism>
<dbReference type="PROSITE" id="PS00028">
    <property type="entry name" value="ZINC_FINGER_C2H2_1"/>
    <property type="match status" value="1"/>
</dbReference>
<feature type="region of interest" description="Disordered" evidence="1">
    <location>
        <begin position="1"/>
        <end position="31"/>
    </location>
</feature>
<feature type="region of interest" description="Disordered" evidence="1">
    <location>
        <begin position="47"/>
        <end position="250"/>
    </location>
</feature>
<dbReference type="SMART" id="SM00355">
    <property type="entry name" value="ZnF_C2H2"/>
    <property type="match status" value="4"/>
</dbReference>
<feature type="domain" description="C2H2-type" evidence="2">
    <location>
        <begin position="353"/>
        <end position="375"/>
    </location>
</feature>
<dbReference type="GO" id="GO:0005634">
    <property type="term" value="C:nucleus"/>
    <property type="evidence" value="ECO:0007669"/>
    <property type="project" value="TreeGrafter"/>
</dbReference>
<evidence type="ECO:0000313" key="4">
    <source>
        <dbReference type="Proteomes" id="UP001292094"/>
    </source>
</evidence>
<accession>A0AAE1PZS3</accession>
<name>A0AAE1PZS3_9EUCA</name>
<feature type="compositionally biased region" description="Acidic residues" evidence="1">
    <location>
        <begin position="484"/>
        <end position="493"/>
    </location>
</feature>
<feature type="compositionally biased region" description="Acidic residues" evidence="1">
    <location>
        <begin position="501"/>
        <end position="526"/>
    </location>
</feature>
<dbReference type="AlphaFoldDB" id="A0AAE1PZS3"/>
<feature type="region of interest" description="Disordered" evidence="1">
    <location>
        <begin position="642"/>
        <end position="726"/>
    </location>
</feature>
<protein>
    <recommendedName>
        <fullName evidence="2">C2H2-type domain-containing protein</fullName>
    </recommendedName>
</protein>
<feature type="region of interest" description="Disordered" evidence="1">
    <location>
        <begin position="479"/>
        <end position="532"/>
    </location>
</feature>
<proteinExistence type="predicted"/>
<gene>
    <name evidence="3" type="ORF">Pmani_011278</name>
</gene>
<evidence type="ECO:0000256" key="1">
    <source>
        <dbReference type="SAM" id="MobiDB-lite"/>
    </source>
</evidence>
<feature type="compositionally biased region" description="Basic and acidic residues" evidence="1">
    <location>
        <begin position="715"/>
        <end position="726"/>
    </location>
</feature>
<comment type="caution">
    <text evidence="3">The sequence shown here is derived from an EMBL/GenBank/DDBJ whole genome shotgun (WGS) entry which is preliminary data.</text>
</comment>
<feature type="compositionally biased region" description="Basic and acidic residues" evidence="1">
    <location>
        <begin position="223"/>
        <end position="233"/>
    </location>
</feature>
<feature type="compositionally biased region" description="Basic and acidic residues" evidence="1">
    <location>
        <begin position="578"/>
        <end position="596"/>
    </location>
</feature>
<dbReference type="InterPro" id="IPR013087">
    <property type="entry name" value="Znf_C2H2_type"/>
</dbReference>
<sequence length="726" mass="82707">MRGGRSPRPAPRPGPTHRRSDPEKLLAALGPDAQLALTTALINTVLKTSEDKQGQGSFREGGREGQYRHREPPHREGRGGGYFKEEIRPRRQYNNEAQRGRYESRWSEDGGRRGGGQHHHHIDRDRSGFQHRPQHHRYGNKYQQLSHGNKRRPSSPPHAYPGPNKRQRSEMNEAERSPHGSHHLREGEDISEDEESGEDSHSNKWSWKKDGERRSRTSPGMERSQREGTRRSGSESGGGAGGKDSEGGGVQVTIRADGERAVNSDGHVRRVAGRLFVELHCPHCPSQKSITFKEYKLHLTSDLHKSQLSKLARKHTVVLRKIRLQQRQEQKEIEDKWREDNPDEFKTSVSRFCNTCKLAFKSLRSSGVHNRSKLHRMQRHYLRPRCGLCRITFPSRMVYEHHIASINHLRVRTANLDNQVGEGSGEKAKGDQHAREEDCPDDLDLANFMTVDSVGEDDEEEGSEHEEITGGLEAVKAAEKEAATGDDSEEEMEDPIKGGVWDEDEDVGPLIDTDWDKEQPDEEEEESGHKPMGTDYVRRVEAYYCSLCRKIIRLDSTLGSRVVQRHCRSLSHLTHYWDHHPTSHQDEDEYGNKNKEDDDDIDEEDIAALGMDMDPDQEKLWDKVDHSLSELSEIRGKILTEIEGETRKGSEEEPKTVDVSIAEKKESPVPMDHTETEKDKDKPESEMCDKDVEDSKNDTTNSNKTLEEVGDDVGEELRDIGHDITQ</sequence>
<feature type="compositionally biased region" description="Basic and acidic residues" evidence="1">
    <location>
        <begin position="642"/>
        <end position="697"/>
    </location>
</feature>
<feature type="region of interest" description="Disordered" evidence="1">
    <location>
        <begin position="578"/>
        <end position="599"/>
    </location>
</feature>
<dbReference type="EMBL" id="JAWZYT010000907">
    <property type="protein sequence ID" value="KAK4317656.1"/>
    <property type="molecule type" value="Genomic_DNA"/>
</dbReference>
<feature type="compositionally biased region" description="Basic and acidic residues" evidence="1">
    <location>
        <begin position="60"/>
        <end position="89"/>
    </location>
</feature>
<reference evidence="3" key="1">
    <citation type="submission" date="2023-11" db="EMBL/GenBank/DDBJ databases">
        <title>Genome assemblies of two species of porcelain crab, Petrolisthes cinctipes and Petrolisthes manimaculis (Anomura: Porcellanidae).</title>
        <authorList>
            <person name="Angst P."/>
        </authorList>
    </citation>
    <scope>NUCLEOTIDE SEQUENCE</scope>
    <source>
        <strain evidence="3">PB745_02</strain>
        <tissue evidence="3">Gill</tissue>
    </source>
</reference>
<feature type="compositionally biased region" description="Basic and acidic residues" evidence="1">
    <location>
        <begin position="198"/>
        <end position="215"/>
    </location>
</feature>
<dbReference type="InterPro" id="IPR026811">
    <property type="entry name" value="CIZ1"/>
</dbReference>
<feature type="compositionally biased region" description="Basic and acidic residues" evidence="1">
    <location>
        <begin position="424"/>
        <end position="437"/>
    </location>
</feature>
<keyword evidence="4" id="KW-1185">Reference proteome</keyword>
<feature type="region of interest" description="Disordered" evidence="1">
    <location>
        <begin position="419"/>
        <end position="439"/>
    </location>
</feature>
<dbReference type="PANTHER" id="PTHR15491">
    <property type="match status" value="1"/>
</dbReference>
<evidence type="ECO:0000313" key="3">
    <source>
        <dbReference type="EMBL" id="KAK4317656.1"/>
    </source>
</evidence>
<dbReference type="PANTHER" id="PTHR15491:SF9">
    <property type="entry name" value="CIP1-INTERACTING ZINC FINGER PROTEIN"/>
    <property type="match status" value="1"/>
</dbReference>
<feature type="compositionally biased region" description="Gly residues" evidence="1">
    <location>
        <begin position="235"/>
        <end position="250"/>
    </location>
</feature>
<evidence type="ECO:0000259" key="2">
    <source>
        <dbReference type="PROSITE" id="PS00028"/>
    </source>
</evidence>
<dbReference type="Proteomes" id="UP001292094">
    <property type="component" value="Unassembled WGS sequence"/>
</dbReference>